<feature type="domain" description="GST C-terminal" evidence="8">
    <location>
        <begin position="593"/>
        <end position="711"/>
    </location>
</feature>
<dbReference type="PANTHER" id="PTHR12287:SF22">
    <property type="entry name" value="EPIDERMAL GROWTH FACTOR RECEPTOR KINASE SUBSTRATE 8-LIKE PROTEIN 3"/>
    <property type="match status" value="1"/>
</dbReference>
<dbReference type="SFLD" id="SFLDS00019">
    <property type="entry name" value="Glutathione_Transferase_(cytos"/>
    <property type="match status" value="1"/>
</dbReference>
<dbReference type="PRINTS" id="PR01267">
    <property type="entry name" value="GSTRNSFRASEM"/>
</dbReference>
<dbReference type="GO" id="GO:0016301">
    <property type="term" value="F:kinase activity"/>
    <property type="evidence" value="ECO:0007669"/>
    <property type="project" value="UniProtKB-KW"/>
</dbReference>
<dbReference type="FunFam" id="2.30.29.30:FF:000293">
    <property type="entry name" value="EPS8 like 3"/>
    <property type="match status" value="1"/>
</dbReference>
<dbReference type="SFLD" id="SFLDG01205">
    <property type="entry name" value="AMPS.1"/>
    <property type="match status" value="1"/>
</dbReference>
<dbReference type="CDD" id="cd03075">
    <property type="entry name" value="GST_N_Mu"/>
    <property type="match status" value="1"/>
</dbReference>
<evidence type="ECO:0000313" key="9">
    <source>
        <dbReference type="EMBL" id="ELK30765.1"/>
    </source>
</evidence>
<dbReference type="EC" id="2.5.1.18" evidence="3"/>
<dbReference type="SUPFAM" id="SSF47616">
    <property type="entry name" value="GST C-terminal domain-like"/>
    <property type="match status" value="1"/>
</dbReference>
<dbReference type="Pfam" id="PF02798">
    <property type="entry name" value="GST_N"/>
    <property type="match status" value="1"/>
</dbReference>
<dbReference type="InterPro" id="IPR003081">
    <property type="entry name" value="GST_mu"/>
</dbReference>
<accession>L5LXL4</accession>
<dbReference type="GO" id="GO:0042802">
    <property type="term" value="F:identical protein binding"/>
    <property type="evidence" value="ECO:0007669"/>
    <property type="project" value="UniProtKB-ARBA"/>
</dbReference>
<evidence type="ECO:0000256" key="6">
    <source>
        <dbReference type="SAM" id="MobiDB-lite"/>
    </source>
</evidence>
<protein>
    <recommendedName>
        <fullName evidence="3">glutathione transferase</fullName>
        <ecNumber evidence="3">2.5.1.18</ecNumber>
    </recommendedName>
</protein>
<dbReference type="PANTHER" id="PTHR12287">
    <property type="entry name" value="EPIDERMAL GROWTH FACTOR RECEPTOR KINASE SUBSTRATE EPS8-RELATED PROTEIN"/>
    <property type="match status" value="1"/>
</dbReference>
<dbReference type="GO" id="GO:0004364">
    <property type="term" value="F:glutathione transferase activity"/>
    <property type="evidence" value="ECO:0007669"/>
    <property type="project" value="UniProtKB-EC"/>
</dbReference>
<keyword evidence="10" id="KW-1185">Reference proteome</keyword>
<dbReference type="InterPro" id="IPR013625">
    <property type="entry name" value="PTB"/>
</dbReference>
<evidence type="ECO:0000259" key="8">
    <source>
        <dbReference type="PROSITE" id="PS50405"/>
    </source>
</evidence>
<evidence type="ECO:0000256" key="4">
    <source>
        <dbReference type="ARBA" id="ARBA00022490"/>
    </source>
</evidence>
<organism evidence="9 10">
    <name type="scientific">Myotis davidii</name>
    <name type="common">David's myotis</name>
    <dbReference type="NCBI Taxonomy" id="225400"/>
    <lineage>
        <taxon>Eukaryota</taxon>
        <taxon>Metazoa</taxon>
        <taxon>Chordata</taxon>
        <taxon>Craniata</taxon>
        <taxon>Vertebrata</taxon>
        <taxon>Euteleostomi</taxon>
        <taxon>Mammalia</taxon>
        <taxon>Eutheria</taxon>
        <taxon>Laurasiatheria</taxon>
        <taxon>Chiroptera</taxon>
        <taxon>Yangochiroptera</taxon>
        <taxon>Vespertilionidae</taxon>
        <taxon>Myotis</taxon>
    </lineage>
</organism>
<dbReference type="Proteomes" id="UP000010556">
    <property type="component" value="Unassembled WGS sequence"/>
</dbReference>
<dbReference type="SUPFAM" id="SSF50729">
    <property type="entry name" value="PH domain-like"/>
    <property type="match status" value="1"/>
</dbReference>
<dbReference type="CDD" id="cd03209">
    <property type="entry name" value="GST_C_Mu"/>
    <property type="match status" value="1"/>
</dbReference>
<dbReference type="InterPro" id="IPR011993">
    <property type="entry name" value="PH-like_dom_sf"/>
</dbReference>
<dbReference type="CDD" id="cd01210">
    <property type="entry name" value="PTB_EPS8"/>
    <property type="match status" value="1"/>
</dbReference>
<feature type="region of interest" description="Disordered" evidence="6">
    <location>
        <begin position="374"/>
        <end position="393"/>
    </location>
</feature>
<dbReference type="InterPro" id="IPR010987">
    <property type="entry name" value="Glutathione-S-Trfase_C-like"/>
</dbReference>
<keyword evidence="4" id="KW-0963">Cytoplasm</keyword>
<dbReference type="InterPro" id="IPR039801">
    <property type="entry name" value="EPS8-like"/>
</dbReference>
<dbReference type="InterPro" id="IPR036249">
    <property type="entry name" value="Thioredoxin-like_sf"/>
</dbReference>
<feature type="compositionally biased region" description="Pro residues" evidence="6">
    <location>
        <begin position="167"/>
        <end position="177"/>
    </location>
</feature>
<dbReference type="Pfam" id="PF08416">
    <property type="entry name" value="PTB"/>
    <property type="match status" value="1"/>
</dbReference>
<dbReference type="SUPFAM" id="SSF52833">
    <property type="entry name" value="Thioredoxin-like"/>
    <property type="match status" value="1"/>
</dbReference>
<gene>
    <name evidence="9" type="ORF">MDA_GLEAN10024732</name>
</gene>
<dbReference type="Gene3D" id="2.30.29.30">
    <property type="entry name" value="Pleckstrin-homology domain (PH domain)/Phosphotyrosine-binding domain (PTB)"/>
    <property type="match status" value="1"/>
</dbReference>
<dbReference type="eggNOG" id="KOG1695">
    <property type="taxonomic scope" value="Eukaryota"/>
</dbReference>
<dbReference type="PROSITE" id="PS50405">
    <property type="entry name" value="GST_CTER"/>
    <property type="match status" value="1"/>
</dbReference>
<evidence type="ECO:0000256" key="3">
    <source>
        <dbReference type="ARBA" id="ARBA00012452"/>
    </source>
</evidence>
<dbReference type="Pfam" id="PF00043">
    <property type="entry name" value="GST_C"/>
    <property type="match status" value="1"/>
</dbReference>
<name>L5LXL4_MYODS</name>
<keyword evidence="5" id="KW-0808">Transferase</keyword>
<dbReference type="AlphaFoldDB" id="L5LXL4"/>
<keyword evidence="9" id="KW-0418">Kinase</keyword>
<dbReference type="InterPro" id="IPR013761">
    <property type="entry name" value="SAM/pointed_sf"/>
</dbReference>
<dbReference type="EMBL" id="KB106585">
    <property type="protein sequence ID" value="ELK30765.1"/>
    <property type="molecule type" value="Genomic_DNA"/>
</dbReference>
<dbReference type="Gene3D" id="3.40.30.10">
    <property type="entry name" value="Glutaredoxin"/>
    <property type="match status" value="1"/>
</dbReference>
<dbReference type="GO" id="GO:0032587">
    <property type="term" value="C:ruffle membrane"/>
    <property type="evidence" value="ECO:0007669"/>
    <property type="project" value="TreeGrafter"/>
</dbReference>
<sequence length="724" mass="82427">MTCKLGTQGVWEPKDAVQRLQQLDAQGRVWSQNLLLQVRDGWLQLLDIETKEELDSYRLDSIQAMDAVLNSCSYNSVLSITVQGAGPPGGSILLFQCPEMGAERLRTSLQKALKEELEAASAPPPAGAQSSLQPRPRFGVPHPGQDRWRGAPLERPLPKEQAAPLEWGPPPEQPPWMAPEHRVPPSPRPLSRHSSAREPSTFALPPPRRPPTPEDPVRDQEVLNHILRDIEVFVQPLMKTQVNASTKKKKKQGKKKNTGPGGRTPAQYVDCFQKFKYSFILLERLANHLQNTTAPELLHRLFRTLHLVLTQCPERDLAGQVISPLLTPEAIDMLKFYLSPPDSNLWKSLGPAWTTSRDNWTGHEVPPYQPTFYDGWQPPEPSNQAPSGYQDPASLRPVQPALRMQVLFEFEARNPKELTVAPGEVVEAPMLRLSSRPEEVRAWLQAENFTPGTVKTLGALTGSQLLYLSPGELQMVCPEDAPRVMARLEASRRMLGDITMSCSKSMVLGYWDIRGLAHAIRLLLEFTGTRYEEKRYTCGGAPDFDKSQWLDVKFKLDLDFPNLPYLMDGKNKITQSNAILRYIARKHNMCGDTEEEKIRVDIMENQIMDFRMQLVRICYNSDHEKLKPQYLEQLPGQLKQFSLFLGKFSWFAGEKLTFVDFLTYDVLDQNRMFEPKCLDEFPNLKAFMCRFEALEKIAAYMQSDRFFKMPINNKMALWGCKRIC</sequence>
<feature type="domain" description="GST N-terminal" evidence="7">
    <location>
        <begin position="504"/>
        <end position="591"/>
    </location>
</feature>
<dbReference type="GO" id="GO:0031982">
    <property type="term" value="C:vesicle"/>
    <property type="evidence" value="ECO:0007669"/>
    <property type="project" value="TreeGrafter"/>
</dbReference>
<dbReference type="InterPro" id="IPR036282">
    <property type="entry name" value="Glutathione-S-Trfase_C_sf"/>
</dbReference>
<dbReference type="Pfam" id="PF22975">
    <property type="entry name" value="EPS8_2nd"/>
    <property type="match status" value="1"/>
</dbReference>
<dbReference type="Pfam" id="PF18016">
    <property type="entry name" value="SAM_3"/>
    <property type="match status" value="1"/>
</dbReference>
<keyword evidence="9" id="KW-0675">Receptor</keyword>
<dbReference type="GO" id="GO:0035023">
    <property type="term" value="P:regulation of Rho protein signal transduction"/>
    <property type="evidence" value="ECO:0007669"/>
    <property type="project" value="TreeGrafter"/>
</dbReference>
<dbReference type="InterPro" id="IPR041418">
    <property type="entry name" value="SAM_3"/>
</dbReference>
<dbReference type="InterPro" id="IPR055093">
    <property type="entry name" value="EPS8_2nd"/>
</dbReference>
<dbReference type="InterPro" id="IPR033928">
    <property type="entry name" value="EPS8_PTB"/>
</dbReference>
<dbReference type="GO" id="GO:1900029">
    <property type="term" value="P:positive regulation of ruffle assembly"/>
    <property type="evidence" value="ECO:0007669"/>
    <property type="project" value="TreeGrafter"/>
</dbReference>
<proteinExistence type="inferred from homology"/>
<reference evidence="10" key="1">
    <citation type="journal article" date="2013" name="Science">
        <title>Comparative analysis of bat genomes provides insight into the evolution of flight and immunity.</title>
        <authorList>
            <person name="Zhang G."/>
            <person name="Cowled C."/>
            <person name="Shi Z."/>
            <person name="Huang Z."/>
            <person name="Bishop-Lilly K.A."/>
            <person name="Fang X."/>
            <person name="Wynne J.W."/>
            <person name="Xiong Z."/>
            <person name="Baker M.L."/>
            <person name="Zhao W."/>
            <person name="Tachedjian M."/>
            <person name="Zhu Y."/>
            <person name="Zhou P."/>
            <person name="Jiang X."/>
            <person name="Ng J."/>
            <person name="Yang L."/>
            <person name="Wu L."/>
            <person name="Xiao J."/>
            <person name="Feng Y."/>
            <person name="Chen Y."/>
            <person name="Sun X."/>
            <person name="Zhang Y."/>
            <person name="Marsh G.A."/>
            <person name="Crameri G."/>
            <person name="Broder C.C."/>
            <person name="Frey K.G."/>
            <person name="Wang L.F."/>
            <person name="Wang J."/>
        </authorList>
    </citation>
    <scope>NUCLEOTIDE SEQUENCE [LARGE SCALE GENOMIC DNA]</scope>
</reference>
<dbReference type="PROSITE" id="PS50404">
    <property type="entry name" value="GST_NTER"/>
    <property type="match status" value="1"/>
</dbReference>
<dbReference type="FunFam" id="3.40.30.10:FF:000603">
    <property type="entry name" value="Glutathione S-transferase Mu 1"/>
    <property type="match status" value="1"/>
</dbReference>
<dbReference type="Gene3D" id="1.20.1050.10">
    <property type="match status" value="1"/>
</dbReference>
<feature type="compositionally biased region" description="Basic residues" evidence="6">
    <location>
        <begin position="246"/>
        <end position="257"/>
    </location>
</feature>
<evidence type="ECO:0000256" key="1">
    <source>
        <dbReference type="ARBA" id="ARBA00004496"/>
    </source>
</evidence>
<evidence type="ECO:0000256" key="2">
    <source>
        <dbReference type="ARBA" id="ARBA00005861"/>
    </source>
</evidence>
<dbReference type="InterPro" id="IPR004046">
    <property type="entry name" value="GST_C"/>
</dbReference>
<dbReference type="FunFam" id="1.20.1050.10:FF:000003">
    <property type="entry name" value="Glutathione S-transferase 2"/>
    <property type="match status" value="1"/>
</dbReference>
<evidence type="ECO:0000256" key="5">
    <source>
        <dbReference type="ARBA" id="ARBA00022679"/>
    </source>
</evidence>
<comment type="subcellular location">
    <subcellularLocation>
        <location evidence="1">Cytoplasm</location>
    </subcellularLocation>
</comment>
<comment type="similarity">
    <text evidence="2">Belongs to the GST superfamily. Mu family.</text>
</comment>
<dbReference type="GO" id="GO:0005737">
    <property type="term" value="C:cytoplasm"/>
    <property type="evidence" value="ECO:0007669"/>
    <property type="project" value="UniProtKB-SubCell"/>
</dbReference>
<dbReference type="GO" id="GO:0003779">
    <property type="term" value="F:actin binding"/>
    <property type="evidence" value="ECO:0007669"/>
    <property type="project" value="TreeGrafter"/>
</dbReference>
<evidence type="ECO:0000313" key="10">
    <source>
        <dbReference type="Proteomes" id="UP000010556"/>
    </source>
</evidence>
<dbReference type="GO" id="GO:0007266">
    <property type="term" value="P:Rho protein signal transduction"/>
    <property type="evidence" value="ECO:0007669"/>
    <property type="project" value="TreeGrafter"/>
</dbReference>
<evidence type="ECO:0000259" key="7">
    <source>
        <dbReference type="PROSITE" id="PS50404"/>
    </source>
</evidence>
<dbReference type="InterPro" id="IPR004045">
    <property type="entry name" value="Glutathione_S-Trfase_N"/>
</dbReference>
<feature type="region of interest" description="Disordered" evidence="6">
    <location>
        <begin position="115"/>
        <end position="217"/>
    </location>
</feature>
<dbReference type="Gene3D" id="1.10.150.50">
    <property type="entry name" value="Transcription Factor, Ets-1"/>
    <property type="match status" value="1"/>
</dbReference>
<dbReference type="InterPro" id="IPR040079">
    <property type="entry name" value="Glutathione_S-Trfase"/>
</dbReference>
<feature type="region of interest" description="Disordered" evidence="6">
    <location>
        <begin position="242"/>
        <end position="264"/>
    </location>
</feature>
<dbReference type="SFLD" id="SFLDG00363">
    <property type="entry name" value="AMPS_(cytGST):_Alpha-__Mu-__Pi"/>
    <property type="match status" value="1"/>
</dbReference>